<dbReference type="Proteomes" id="UP000236919">
    <property type="component" value="Unassembled WGS sequence"/>
</dbReference>
<reference evidence="3 4" key="1">
    <citation type="submission" date="2018-01" db="EMBL/GenBank/DDBJ databases">
        <title>Genomic Encyclopedia of Type Strains, Phase III (KMG-III): the genomes of soil and plant-associated and newly described type strains.</title>
        <authorList>
            <person name="Whitman W."/>
        </authorList>
    </citation>
    <scope>NUCLEOTIDE SEQUENCE [LARGE SCALE GENOMIC DNA]</scope>
    <source>
        <strain evidence="3 4">1131</strain>
    </source>
</reference>
<feature type="chain" id="PRO_5015540128" evidence="1">
    <location>
        <begin position="24"/>
        <end position="156"/>
    </location>
</feature>
<keyword evidence="1" id="KW-0732">Signal</keyword>
<protein>
    <submittedName>
        <fullName evidence="3">YHS domain-containing protein</fullName>
    </submittedName>
</protein>
<feature type="signal peptide" evidence="1">
    <location>
        <begin position="1"/>
        <end position="23"/>
    </location>
</feature>
<dbReference type="AlphaFoldDB" id="A0A2S4M8H8"/>
<dbReference type="NCBIfam" id="NF041384">
    <property type="entry name" value="YHS_seleno_dom"/>
    <property type="match status" value="1"/>
</dbReference>
<dbReference type="InterPro" id="IPR007029">
    <property type="entry name" value="YHS_dom"/>
</dbReference>
<evidence type="ECO:0000256" key="1">
    <source>
        <dbReference type="SAM" id="SignalP"/>
    </source>
</evidence>
<dbReference type="RefSeq" id="WP_103718937.1">
    <property type="nucleotide sequence ID" value="NZ_PQFZ01000008.1"/>
</dbReference>
<keyword evidence="4" id="KW-1185">Reference proteome</keyword>
<gene>
    <name evidence="3" type="ORF">CYD53_10875</name>
</gene>
<evidence type="ECO:0000259" key="2">
    <source>
        <dbReference type="Pfam" id="PF04945"/>
    </source>
</evidence>
<feature type="domain" description="YHS" evidence="2">
    <location>
        <begin position="44"/>
        <end position="90"/>
    </location>
</feature>
<evidence type="ECO:0000313" key="3">
    <source>
        <dbReference type="EMBL" id="POR50827.1"/>
    </source>
</evidence>
<proteinExistence type="predicted"/>
<dbReference type="Pfam" id="PF04945">
    <property type="entry name" value="YHS"/>
    <property type="match status" value="1"/>
</dbReference>
<sequence>MNFMKTMRTLACAAALTGASAVAAIAADSINQVDGVALHGFDPVAYFVQKRPLKGDPEITYQYKGVTYEFHSAANLALFKKSPDKYLPQYGGFCAFAVAAGAKADIDPYAFAINDGKLYVNFSVDKRDSFQKKVTENVAKANGNWPKVEPQEKIYR</sequence>
<organism evidence="3 4">
    <name type="scientific">Bosea psychrotolerans</name>
    <dbReference type="NCBI Taxonomy" id="1871628"/>
    <lineage>
        <taxon>Bacteria</taxon>
        <taxon>Pseudomonadati</taxon>
        <taxon>Pseudomonadota</taxon>
        <taxon>Alphaproteobacteria</taxon>
        <taxon>Hyphomicrobiales</taxon>
        <taxon>Boseaceae</taxon>
        <taxon>Bosea</taxon>
    </lineage>
</organism>
<accession>A0A2S4M8H8</accession>
<name>A0A2S4M8H8_9HYPH</name>
<evidence type="ECO:0000313" key="4">
    <source>
        <dbReference type="Proteomes" id="UP000236919"/>
    </source>
</evidence>
<dbReference type="EMBL" id="PQFZ01000008">
    <property type="protein sequence ID" value="POR50827.1"/>
    <property type="molecule type" value="Genomic_DNA"/>
</dbReference>
<comment type="caution">
    <text evidence="3">The sequence shown here is derived from an EMBL/GenBank/DDBJ whole genome shotgun (WGS) entry which is preliminary data.</text>
</comment>